<evidence type="ECO:0000313" key="6">
    <source>
        <dbReference type="Proteomes" id="UP001138793"/>
    </source>
</evidence>
<dbReference type="AlphaFoldDB" id="A0A9X1CA83"/>
<feature type="domain" description="LysM" evidence="4">
    <location>
        <begin position="70"/>
        <end position="113"/>
    </location>
</feature>
<dbReference type="PROSITE" id="PS51782">
    <property type="entry name" value="LYSM"/>
    <property type="match status" value="2"/>
</dbReference>
<dbReference type="SUPFAM" id="SSF50685">
    <property type="entry name" value="Barwin-like endoglucanases"/>
    <property type="match status" value="1"/>
</dbReference>
<feature type="chain" id="PRO_5040912988" evidence="3">
    <location>
        <begin position="25"/>
        <end position="263"/>
    </location>
</feature>
<comment type="caution">
    <text evidence="5">The sequence shown here is derived from an EMBL/GenBank/DDBJ whole genome shotgun (WGS) entry which is preliminary data.</text>
</comment>
<dbReference type="SUPFAM" id="SSF54106">
    <property type="entry name" value="LysM domain"/>
    <property type="match status" value="2"/>
</dbReference>
<evidence type="ECO:0000259" key="4">
    <source>
        <dbReference type="PROSITE" id="PS51782"/>
    </source>
</evidence>
<dbReference type="Gene3D" id="2.40.40.10">
    <property type="entry name" value="RlpA-like domain"/>
    <property type="match status" value="1"/>
</dbReference>
<dbReference type="InterPro" id="IPR051933">
    <property type="entry name" value="Resuscitation_pf_RpfB"/>
</dbReference>
<keyword evidence="6" id="KW-1185">Reference proteome</keyword>
<dbReference type="CDD" id="cd00118">
    <property type="entry name" value="LysM"/>
    <property type="match status" value="2"/>
</dbReference>
<evidence type="ECO:0000313" key="5">
    <source>
        <dbReference type="EMBL" id="MBP2076299.1"/>
    </source>
</evidence>
<dbReference type="Pfam" id="PF01476">
    <property type="entry name" value="LysM"/>
    <property type="match status" value="2"/>
</dbReference>
<evidence type="ECO:0000256" key="1">
    <source>
        <dbReference type="ARBA" id="ARBA00022729"/>
    </source>
</evidence>
<accession>A0A9X1CA83</accession>
<feature type="compositionally biased region" description="Low complexity" evidence="2">
    <location>
        <begin position="159"/>
        <end position="169"/>
    </location>
</feature>
<sequence>MKKLVAALAAGIFIVGAATTTVSAEEHEVQKGESLWEIADKYDTTVEELTEINDLKSTVIHPKQLLFINNIYSVKQGDTLIGIGKEYNITVDELKEWNDLKNDIIVIGQDLKINGVNVSQEDSVPAETVEAPKQEKETEKQAEEKTATVKTEQVEEGSEPSSEQSPEGETISVTATAYTAKCDGCSGVTYTGVDLNSNPNAKVIAVDPNVIPLGSEVYVEGYGYATAADIGGAIKGDKIDLHVPTKEEAINWGAQQVNVTIVK</sequence>
<keyword evidence="1 3" id="KW-0732">Signal</keyword>
<feature type="region of interest" description="Disordered" evidence="2">
    <location>
        <begin position="120"/>
        <end position="171"/>
    </location>
</feature>
<dbReference type="Pfam" id="PF06725">
    <property type="entry name" value="3D"/>
    <property type="match status" value="1"/>
</dbReference>
<reference evidence="5" key="1">
    <citation type="submission" date="2021-03" db="EMBL/GenBank/DDBJ databases">
        <title>Genomic Encyclopedia of Type Strains, Phase IV (KMG-IV): sequencing the most valuable type-strain genomes for metagenomic binning, comparative biology and taxonomic classification.</title>
        <authorList>
            <person name="Goeker M."/>
        </authorList>
    </citation>
    <scope>NUCLEOTIDE SEQUENCE</scope>
    <source>
        <strain evidence="5">DSM 107338</strain>
    </source>
</reference>
<dbReference type="GO" id="GO:0019867">
    <property type="term" value="C:outer membrane"/>
    <property type="evidence" value="ECO:0007669"/>
    <property type="project" value="InterPro"/>
</dbReference>
<evidence type="ECO:0000256" key="3">
    <source>
        <dbReference type="SAM" id="SignalP"/>
    </source>
</evidence>
<dbReference type="GO" id="GO:0004553">
    <property type="term" value="F:hydrolase activity, hydrolyzing O-glycosyl compounds"/>
    <property type="evidence" value="ECO:0007669"/>
    <property type="project" value="InterPro"/>
</dbReference>
<dbReference type="EMBL" id="JAGGMB010000001">
    <property type="protein sequence ID" value="MBP2076299.1"/>
    <property type="molecule type" value="Genomic_DNA"/>
</dbReference>
<dbReference type="Gene3D" id="3.10.350.10">
    <property type="entry name" value="LysM domain"/>
    <property type="match status" value="2"/>
</dbReference>
<dbReference type="InterPro" id="IPR010611">
    <property type="entry name" value="3D_dom"/>
</dbReference>
<dbReference type="SMART" id="SM00257">
    <property type="entry name" value="LysM"/>
    <property type="match status" value="2"/>
</dbReference>
<proteinExistence type="predicted"/>
<dbReference type="RefSeq" id="WP_149475224.1">
    <property type="nucleotide sequence ID" value="NZ_JAGGMB010000001.1"/>
</dbReference>
<dbReference type="Proteomes" id="UP001138793">
    <property type="component" value="Unassembled WGS sequence"/>
</dbReference>
<dbReference type="InterPro" id="IPR036908">
    <property type="entry name" value="RlpA-like_sf"/>
</dbReference>
<name>A0A9X1CA83_9BACI</name>
<organism evidence="5 6">
    <name type="scientific">Oceanobacillus polygoni</name>
    <dbReference type="NCBI Taxonomy" id="1235259"/>
    <lineage>
        <taxon>Bacteria</taxon>
        <taxon>Bacillati</taxon>
        <taxon>Bacillota</taxon>
        <taxon>Bacilli</taxon>
        <taxon>Bacillales</taxon>
        <taxon>Bacillaceae</taxon>
        <taxon>Oceanobacillus</taxon>
    </lineage>
</organism>
<feature type="domain" description="LysM" evidence="4">
    <location>
        <begin position="25"/>
        <end position="68"/>
    </location>
</feature>
<evidence type="ECO:0000256" key="2">
    <source>
        <dbReference type="SAM" id="MobiDB-lite"/>
    </source>
</evidence>
<dbReference type="OrthoDB" id="9798935at2"/>
<protein>
    <submittedName>
        <fullName evidence="5">3D (Asp-Asp-Asp) domain-containing protein/LysM repeat protein</fullName>
    </submittedName>
</protein>
<dbReference type="InterPro" id="IPR018392">
    <property type="entry name" value="LysM"/>
</dbReference>
<dbReference type="PANTHER" id="PTHR39160">
    <property type="entry name" value="CELL WALL-BINDING PROTEIN YOCH"/>
    <property type="match status" value="1"/>
</dbReference>
<dbReference type="CDD" id="cd22786">
    <property type="entry name" value="DPBB_YuiC-like"/>
    <property type="match status" value="1"/>
</dbReference>
<dbReference type="InterPro" id="IPR036779">
    <property type="entry name" value="LysM_dom_sf"/>
</dbReference>
<dbReference type="GO" id="GO:0009254">
    <property type="term" value="P:peptidoglycan turnover"/>
    <property type="evidence" value="ECO:0007669"/>
    <property type="project" value="InterPro"/>
</dbReference>
<dbReference type="PANTHER" id="PTHR39160:SF6">
    <property type="entry name" value="CELL WALL-BINDING PROTEIN YOCH"/>
    <property type="match status" value="1"/>
</dbReference>
<feature type="signal peptide" evidence="3">
    <location>
        <begin position="1"/>
        <end position="24"/>
    </location>
</feature>
<feature type="compositionally biased region" description="Basic and acidic residues" evidence="2">
    <location>
        <begin position="130"/>
        <end position="147"/>
    </location>
</feature>
<gene>
    <name evidence="5" type="ORF">J2Z64_000510</name>
</gene>